<comment type="subcellular location">
    <subcellularLocation>
        <location evidence="6">Cell membrane</location>
        <topology evidence="6">Multi-pass membrane protein</topology>
    </subcellularLocation>
    <subcellularLocation>
        <location evidence="1">Membrane</location>
    </subcellularLocation>
</comment>
<evidence type="ECO:0000256" key="5">
    <source>
        <dbReference type="ARBA" id="ARBA00023136"/>
    </source>
</evidence>
<dbReference type="Pfam" id="PF02104">
    <property type="entry name" value="SURF1"/>
    <property type="match status" value="1"/>
</dbReference>
<dbReference type="EMBL" id="JAVDRF010000002">
    <property type="protein sequence ID" value="MDR6535638.1"/>
    <property type="molecule type" value="Genomic_DNA"/>
</dbReference>
<dbReference type="PROSITE" id="PS50895">
    <property type="entry name" value="SURF1"/>
    <property type="match status" value="1"/>
</dbReference>
<dbReference type="PANTHER" id="PTHR23427">
    <property type="entry name" value="SURFEIT LOCUS PROTEIN"/>
    <property type="match status" value="1"/>
</dbReference>
<feature type="transmembrane region" description="Helical" evidence="6">
    <location>
        <begin position="225"/>
        <end position="246"/>
    </location>
</feature>
<keyword evidence="4 6" id="KW-1133">Transmembrane helix</keyword>
<evidence type="ECO:0000313" key="8">
    <source>
        <dbReference type="Proteomes" id="UP001184230"/>
    </source>
</evidence>
<dbReference type="InterPro" id="IPR045214">
    <property type="entry name" value="Surf1/Surf4"/>
</dbReference>
<dbReference type="PANTHER" id="PTHR23427:SF2">
    <property type="entry name" value="SURFEIT LOCUS PROTEIN 1"/>
    <property type="match status" value="1"/>
</dbReference>
<gene>
    <name evidence="7" type="ORF">J2739_001398</name>
</gene>
<proteinExistence type="inferred from homology"/>
<sequence>MSRTLPDPNRGPRSTPALALLALAGVLLFALFAVLGAWQLERRAWKLALIERVVARVHAPPVDVPEPARWPHISAAGDEYRHVRLAGVFLHERETLVQASTTLGPGYWVLTPLRTAQGPVVLVNRGFVPPERRERATRSADEPAGEVRLTGLLRISEPGGGFLRRNDPGADRWFSRDVQAIAAARGLADVAPFFVDEDAPPPSAGAEPRWPVGGLTVIAFHNNHLVYAFTWFALALGVLLAAWLVTRAERRLRRARALGEDHDGKARHAAAE</sequence>
<evidence type="ECO:0000256" key="1">
    <source>
        <dbReference type="ARBA" id="ARBA00004370"/>
    </source>
</evidence>
<keyword evidence="8" id="KW-1185">Reference proteome</keyword>
<dbReference type="RefSeq" id="WP_309899894.1">
    <property type="nucleotide sequence ID" value="NZ_JAVDRF010000002.1"/>
</dbReference>
<dbReference type="Proteomes" id="UP001184230">
    <property type="component" value="Unassembled WGS sequence"/>
</dbReference>
<keyword evidence="3 6" id="KW-0812">Transmembrane</keyword>
<reference evidence="7 8" key="1">
    <citation type="submission" date="2023-07" db="EMBL/GenBank/DDBJ databases">
        <title>Sorghum-associated microbial communities from plants grown in Nebraska, USA.</title>
        <authorList>
            <person name="Schachtman D."/>
        </authorList>
    </citation>
    <scope>NUCLEOTIDE SEQUENCE [LARGE SCALE GENOMIC DNA]</scope>
    <source>
        <strain evidence="7 8">DS1781</strain>
    </source>
</reference>
<keyword evidence="6" id="KW-1003">Cell membrane</keyword>
<keyword evidence="5 6" id="KW-0472">Membrane</keyword>
<dbReference type="InterPro" id="IPR002994">
    <property type="entry name" value="Surf1/Shy1"/>
</dbReference>
<comment type="similarity">
    <text evidence="2 6">Belongs to the SURF1 family.</text>
</comment>
<evidence type="ECO:0000256" key="2">
    <source>
        <dbReference type="ARBA" id="ARBA00007165"/>
    </source>
</evidence>
<evidence type="ECO:0000313" key="7">
    <source>
        <dbReference type="EMBL" id="MDR6535638.1"/>
    </source>
</evidence>
<name>A0ABU1NB06_9BURK</name>
<comment type="caution">
    <text evidence="7">The sequence shown here is derived from an EMBL/GenBank/DDBJ whole genome shotgun (WGS) entry which is preliminary data.</text>
</comment>
<evidence type="ECO:0000256" key="6">
    <source>
        <dbReference type="RuleBase" id="RU363076"/>
    </source>
</evidence>
<accession>A0ABU1NB06</accession>
<evidence type="ECO:0000256" key="3">
    <source>
        <dbReference type="ARBA" id="ARBA00022692"/>
    </source>
</evidence>
<comment type="caution">
    <text evidence="6">Lacks conserved residue(s) required for the propagation of feature annotation.</text>
</comment>
<organism evidence="7 8">
    <name type="scientific">Variovorax soli</name>
    <dbReference type="NCBI Taxonomy" id="376815"/>
    <lineage>
        <taxon>Bacteria</taxon>
        <taxon>Pseudomonadati</taxon>
        <taxon>Pseudomonadota</taxon>
        <taxon>Betaproteobacteria</taxon>
        <taxon>Burkholderiales</taxon>
        <taxon>Comamonadaceae</taxon>
        <taxon>Variovorax</taxon>
    </lineage>
</organism>
<protein>
    <recommendedName>
        <fullName evidence="6">SURF1-like protein</fullName>
    </recommendedName>
</protein>
<evidence type="ECO:0000256" key="4">
    <source>
        <dbReference type="ARBA" id="ARBA00022989"/>
    </source>
</evidence>
<dbReference type="CDD" id="cd06662">
    <property type="entry name" value="SURF1"/>
    <property type="match status" value="1"/>
</dbReference>